<reference evidence="1 2" key="1">
    <citation type="submission" date="2020-08" db="EMBL/GenBank/DDBJ databases">
        <title>Description of novel Flavobacterium F-408 isolate.</title>
        <authorList>
            <person name="Saticioglu I.B."/>
            <person name="Duman M."/>
            <person name="Altun S."/>
        </authorList>
    </citation>
    <scope>NUCLEOTIDE SEQUENCE [LARGE SCALE GENOMIC DNA]</scope>
    <source>
        <strain evidence="1 2">F-408</strain>
    </source>
</reference>
<gene>
    <name evidence="1" type="ORF">H8R27_15420</name>
</gene>
<comment type="caution">
    <text evidence="1">The sequence shown here is derived from an EMBL/GenBank/DDBJ whole genome shotgun (WGS) entry which is preliminary data.</text>
</comment>
<dbReference type="RefSeq" id="WP_166131815.1">
    <property type="nucleotide sequence ID" value="NZ_JAANOQ010000021.1"/>
</dbReference>
<dbReference type="Proteomes" id="UP000605990">
    <property type="component" value="Unassembled WGS sequence"/>
</dbReference>
<protein>
    <submittedName>
        <fullName evidence="1">Uncharacterized protein</fullName>
    </submittedName>
</protein>
<evidence type="ECO:0000313" key="1">
    <source>
        <dbReference type="EMBL" id="MBC5836280.1"/>
    </source>
</evidence>
<keyword evidence="2" id="KW-1185">Reference proteome</keyword>
<name>A0ABR7J2J5_9FLAO</name>
<dbReference type="EMBL" id="JACRUN010000026">
    <property type="protein sequence ID" value="MBC5836280.1"/>
    <property type="molecule type" value="Genomic_DNA"/>
</dbReference>
<sequence length="137" mass="16244">MKNLLIITVFTILCVLYCGTSYGQKNGGSINNSMKNYNLPPGVVLQMKGIEEKDLSFKLNSVDYEKNELVVNFLRKFSSEEIKQMEIEKGKDYYYYKVANEYFLSLSEKIRKIYSYDELWYIYMFDQNLKNRLTTIK</sequence>
<organism evidence="1 2">
    <name type="scientific">Flavobacterium bernardetii</name>
    <dbReference type="NCBI Taxonomy" id="2813823"/>
    <lineage>
        <taxon>Bacteria</taxon>
        <taxon>Pseudomonadati</taxon>
        <taxon>Bacteroidota</taxon>
        <taxon>Flavobacteriia</taxon>
        <taxon>Flavobacteriales</taxon>
        <taxon>Flavobacteriaceae</taxon>
        <taxon>Flavobacterium</taxon>
    </lineage>
</organism>
<evidence type="ECO:0000313" key="2">
    <source>
        <dbReference type="Proteomes" id="UP000605990"/>
    </source>
</evidence>
<accession>A0ABR7J2J5</accession>
<proteinExistence type="predicted"/>